<feature type="region of interest" description="Disordered" evidence="2">
    <location>
        <begin position="365"/>
        <end position="467"/>
    </location>
</feature>
<gene>
    <name evidence="3" type="primary">ABSGL_06105.1 scaffold 7701</name>
</gene>
<dbReference type="InParanoid" id="A0A168NF02"/>
<feature type="repeat" description="TPR" evidence="1">
    <location>
        <begin position="197"/>
        <end position="230"/>
    </location>
</feature>
<feature type="repeat" description="TPR" evidence="1">
    <location>
        <begin position="510"/>
        <end position="543"/>
    </location>
</feature>
<keyword evidence="1" id="KW-0802">TPR repeat</keyword>
<dbReference type="AlphaFoldDB" id="A0A168NF02"/>
<reference evidence="3" key="1">
    <citation type="submission" date="2016-04" db="EMBL/GenBank/DDBJ databases">
        <authorList>
            <person name="Evans L.H."/>
            <person name="Alamgir A."/>
            <person name="Owens N."/>
            <person name="Weber N.D."/>
            <person name="Virtaneva K."/>
            <person name="Barbian K."/>
            <person name="Babar A."/>
            <person name="Rosenke K."/>
        </authorList>
    </citation>
    <scope>NUCLEOTIDE SEQUENCE [LARGE SCALE GENOMIC DNA]</scope>
    <source>
        <strain evidence="3">CBS 101.48</strain>
    </source>
</reference>
<dbReference type="Proteomes" id="UP000078561">
    <property type="component" value="Unassembled WGS sequence"/>
</dbReference>
<organism evidence="3">
    <name type="scientific">Absidia glauca</name>
    <name type="common">Pin mould</name>
    <dbReference type="NCBI Taxonomy" id="4829"/>
    <lineage>
        <taxon>Eukaryota</taxon>
        <taxon>Fungi</taxon>
        <taxon>Fungi incertae sedis</taxon>
        <taxon>Mucoromycota</taxon>
        <taxon>Mucoromycotina</taxon>
        <taxon>Mucoromycetes</taxon>
        <taxon>Mucorales</taxon>
        <taxon>Cunninghamellaceae</taxon>
        <taxon>Absidia</taxon>
    </lineage>
</organism>
<dbReference type="PANTHER" id="PTHR23082">
    <property type="entry name" value="TRANSCRIPTION INITIATION FACTOR IIIC TFIIIC , POLYPEPTIDE 3-RELATED"/>
    <property type="match status" value="1"/>
</dbReference>
<feature type="compositionally biased region" description="Basic and acidic residues" evidence="2">
    <location>
        <begin position="615"/>
        <end position="630"/>
    </location>
</feature>
<dbReference type="FunCoup" id="A0A168NF02">
    <property type="interactions" value="867"/>
</dbReference>
<dbReference type="Gene3D" id="1.25.40.10">
    <property type="entry name" value="Tetratricopeptide repeat domain"/>
    <property type="match status" value="3"/>
</dbReference>
<protein>
    <submittedName>
        <fullName evidence="3">Uncharacterized protein</fullName>
    </submittedName>
</protein>
<feature type="region of interest" description="Disordered" evidence="2">
    <location>
        <begin position="615"/>
        <end position="644"/>
    </location>
</feature>
<dbReference type="InterPro" id="IPR011990">
    <property type="entry name" value="TPR-like_helical_dom_sf"/>
</dbReference>
<accession>A0A168NF02</accession>
<dbReference type="SUPFAM" id="SSF48452">
    <property type="entry name" value="TPR-like"/>
    <property type="match status" value="2"/>
</dbReference>
<dbReference type="PROSITE" id="PS50005">
    <property type="entry name" value="TPR"/>
    <property type="match status" value="2"/>
</dbReference>
<keyword evidence="4" id="KW-1185">Reference proteome</keyword>
<proteinExistence type="predicted"/>
<feature type="region of interest" description="Disordered" evidence="2">
    <location>
        <begin position="781"/>
        <end position="809"/>
    </location>
</feature>
<name>A0A168NF02_ABSGL</name>
<feature type="region of interest" description="Disordered" evidence="2">
    <location>
        <begin position="1157"/>
        <end position="1179"/>
    </location>
</feature>
<dbReference type="STRING" id="4829.A0A168NF02"/>
<feature type="compositionally biased region" description="Basic residues" evidence="2">
    <location>
        <begin position="671"/>
        <end position="685"/>
    </location>
</feature>
<dbReference type="SMART" id="SM00028">
    <property type="entry name" value="TPR"/>
    <property type="match status" value="10"/>
</dbReference>
<dbReference type="Pfam" id="PF13432">
    <property type="entry name" value="TPR_16"/>
    <property type="match status" value="1"/>
</dbReference>
<sequence>MDPQIESSSPSEKKKRLDFFESMMTGDEGDLHDSEMDMDLAEFGLEEDKNVDYSDDEEDDNLMNDDELTSMLDSTKETRKQLKTGAGDEHADDFADFEDNLIASASLGKKRHQARRRVARGEASLPKDASERLGRANGYYINQDYGQAIDILQETITLYPNLSQPWNTLGLIHEEMGNFTKSLEVRMVAAHMNKNDASLWKELGLKSIENKAMRQAVYCFDKAIVVDPLDVDALWDRSFLQKDLGEIDASMKGFQQILKILPYHFKVINEMAQLYRIKGKTRQAITLYEEAMEHHIEHAKPEADGTYDNDDDDNPFSDKLGYSEINMLSELYLMVNDYRRALDCIKTGIRYVQRRQHEVRWLNRPNDDDEYLPLAPARPARSTRQARYRATRLRRQQNNNGTDGSGGNSKRSRRNRMLDDGDDDNSDASFEPDSDDDADEEEINKLNDSDADLNDADDEGTWDEEASLERQNIPLELRVRMGVCRIYLGQADIADRHFEYLNAYSPVDYSDLYQDVACAYMERRRFDQALTVFQKILDSQDEVEMDILVRTADCYREVGDLETAMVFYINVLDEWPENLEVMTSLAMVYEEQGKEDEAFELMEYVLRQTREAREKKRQEAAAAAADKRGDGDDDNDASAAGQDAEDRALQMAERLNSTRQGGSLFDEQEAKRHKKSERVLKREKRRRDEEERELNTQHLFARIHELHTMMPSGVVQTDRNLMREYVRVGQQLWDDFRTHSSFPKRKVNHDGQGFYATRSGKARSTSYSILDVQKMTARLQQRRGKKAGSKVDTSVLNMDEGEGDDKDDEDETALEKELVHSDHFRNIWMDEWVDMFIKYSYILTALHRSEEAFTVLQTVIVNNQVYCKRERKTALKLAMLGCGLVANNKLMVIDVSQWFCNVYQFQNNTYRLYGAIFPSGMESKLTYGRTNVIKIFVRHIRIMDGLHALYLRQQSGTTLPEEAEARTMKKLEDVIRTMHLDPSTAGSDDFEQYIDMADGKGNDELLKDWMKPLSHINPLILYTFGHILMIGSNYIGAIGIYTLFIVTDSPDHLSYQLLVVFFMRAHAIAPNDPLNTLSLAIANLHRSTQRKTDNRHLQIVKAMQMMTHYCELRDHNQESEYNMGRAYHLLNLTQLAIHHYEKVLVLPSAAKPNQPTKSIDDIYTWPPTEVEDDDEDDDTDLKREAAYNLHLIYMTSGATALAQILLLKYCSI</sequence>
<dbReference type="InterPro" id="IPR019734">
    <property type="entry name" value="TPR_rpt"/>
</dbReference>
<evidence type="ECO:0000313" key="4">
    <source>
        <dbReference type="Proteomes" id="UP000078561"/>
    </source>
</evidence>
<dbReference type="GO" id="GO:0000127">
    <property type="term" value="C:transcription factor TFIIIC complex"/>
    <property type="evidence" value="ECO:0007669"/>
    <property type="project" value="TreeGrafter"/>
</dbReference>
<feature type="compositionally biased region" description="Acidic residues" evidence="2">
    <location>
        <begin position="799"/>
        <end position="809"/>
    </location>
</feature>
<evidence type="ECO:0000256" key="2">
    <source>
        <dbReference type="SAM" id="MobiDB-lite"/>
    </source>
</evidence>
<feature type="compositionally biased region" description="Acidic residues" evidence="2">
    <location>
        <begin position="1169"/>
        <end position="1179"/>
    </location>
</feature>
<dbReference type="PANTHER" id="PTHR23082:SF0">
    <property type="entry name" value="GENERAL TRANSCRIPTION FACTOR 3C POLYPEPTIDE 3"/>
    <property type="match status" value="1"/>
</dbReference>
<feature type="compositionally biased region" description="Basic residues" evidence="2">
    <location>
        <begin position="384"/>
        <end position="395"/>
    </location>
</feature>
<feature type="compositionally biased region" description="Acidic residues" evidence="2">
    <location>
        <begin position="449"/>
        <end position="466"/>
    </location>
</feature>
<dbReference type="EMBL" id="LT553217">
    <property type="protein sequence ID" value="SAM00417.1"/>
    <property type="molecule type" value="Genomic_DNA"/>
</dbReference>
<feature type="region of interest" description="Disordered" evidence="2">
    <location>
        <begin position="656"/>
        <end position="693"/>
    </location>
</feature>
<dbReference type="GO" id="GO:0006383">
    <property type="term" value="P:transcription by RNA polymerase III"/>
    <property type="evidence" value="ECO:0007669"/>
    <property type="project" value="InterPro"/>
</dbReference>
<dbReference type="OMA" id="SENRQYQ"/>
<evidence type="ECO:0000313" key="3">
    <source>
        <dbReference type="EMBL" id="SAM00417.1"/>
    </source>
</evidence>
<evidence type="ECO:0000256" key="1">
    <source>
        <dbReference type="PROSITE-ProRule" id="PRU00339"/>
    </source>
</evidence>
<feature type="compositionally biased region" description="Acidic residues" evidence="2">
    <location>
        <begin position="420"/>
        <end position="442"/>
    </location>
</feature>
<dbReference type="OrthoDB" id="9991317at2759"/>
<dbReference type="InterPro" id="IPR039340">
    <property type="entry name" value="Tfc4/TFIIIC-102/Sfc4"/>
</dbReference>